<name>A0A7H1M8J1_9NEIS</name>
<evidence type="ECO:0000256" key="5">
    <source>
        <dbReference type="ARBA" id="ARBA00050313"/>
    </source>
</evidence>
<dbReference type="Pfam" id="PF01048">
    <property type="entry name" value="PNP_UDP_1"/>
    <property type="match status" value="1"/>
</dbReference>
<dbReference type="GO" id="GO:0008782">
    <property type="term" value="F:adenosylhomocysteine nucleosidase activity"/>
    <property type="evidence" value="ECO:0007669"/>
    <property type="project" value="UniProtKB-UniRule"/>
</dbReference>
<keyword evidence="9" id="KW-1185">Reference proteome</keyword>
<dbReference type="PANTHER" id="PTHR46832">
    <property type="entry name" value="5'-METHYLTHIOADENOSINE/S-ADENOSYLHOMOCYSTEINE NUCLEOSIDASE"/>
    <property type="match status" value="1"/>
</dbReference>
<keyword evidence="4 6" id="KW-0486">Methionine biosynthesis</keyword>
<feature type="binding site" evidence="6">
    <location>
        <position position="85"/>
    </location>
    <ligand>
        <name>substrate</name>
    </ligand>
</feature>
<dbReference type="EMBL" id="CP060414">
    <property type="protein sequence ID" value="QNT57956.1"/>
    <property type="molecule type" value="Genomic_DNA"/>
</dbReference>
<evidence type="ECO:0000259" key="7">
    <source>
        <dbReference type="Pfam" id="PF01048"/>
    </source>
</evidence>
<comment type="pathway">
    <text evidence="1 6">Amino-acid biosynthesis; L-methionine biosynthesis via salvage pathway; S-methyl-5-thio-alpha-D-ribose 1-phosphate from S-methyl-5'-thioadenosine (hydrolase route): step 1/2.</text>
</comment>
<dbReference type="PANTHER" id="PTHR46832:SF1">
    <property type="entry name" value="5'-METHYLTHIOADENOSINE_S-ADENOSYLHOMOCYSTEINE NUCLEOSIDASE"/>
    <property type="match status" value="1"/>
</dbReference>
<keyword evidence="2 6" id="KW-0028">Amino-acid biosynthesis</keyword>
<protein>
    <recommendedName>
        <fullName evidence="6">5'-methylthioadenosine/S-adenosylhomocysteine nucleosidase</fullName>
        <shortName evidence="6">MTA/SAH nucleosidase</shortName>
        <shortName evidence="6">MTAN</shortName>
        <ecNumber evidence="6">3.2.2.9</ecNumber>
    </recommendedName>
    <alternativeName>
        <fullName evidence="6">5'-deoxyadenosine nucleosidase</fullName>
        <shortName evidence="6">DOA nucleosidase</shortName>
        <shortName evidence="6">dAdo nucleosidase</shortName>
    </alternativeName>
    <alternativeName>
        <fullName evidence="6">5'-methylthioadenosine nucleosidase</fullName>
        <shortName evidence="6">MTA nucleosidase</shortName>
    </alternativeName>
    <alternativeName>
        <fullName evidence="6">S-adenosylhomocysteine nucleosidase</fullName>
        <shortName evidence="6">AdoHcy nucleosidase</shortName>
        <shortName evidence="6">SAH nucleosidase</shortName>
        <shortName evidence="6">SRH nucleosidase</shortName>
    </alternativeName>
</protein>
<dbReference type="Proteomes" id="UP000516412">
    <property type="component" value="Chromosome"/>
</dbReference>
<dbReference type="NCBIfam" id="TIGR01704">
    <property type="entry name" value="MTA_SAH-Nsdase"/>
    <property type="match status" value="1"/>
</dbReference>
<accession>A0A7H1M8J1</accession>
<comment type="similarity">
    <text evidence="6">Belongs to the PNP/UDP phosphorylase family. MtnN subfamily.</text>
</comment>
<evidence type="ECO:0000313" key="8">
    <source>
        <dbReference type="EMBL" id="QNT57956.1"/>
    </source>
</evidence>
<dbReference type="SUPFAM" id="SSF53167">
    <property type="entry name" value="Purine and uridine phosphorylases"/>
    <property type="match status" value="1"/>
</dbReference>
<evidence type="ECO:0000256" key="3">
    <source>
        <dbReference type="ARBA" id="ARBA00022801"/>
    </source>
</evidence>
<evidence type="ECO:0000256" key="1">
    <source>
        <dbReference type="ARBA" id="ARBA00004945"/>
    </source>
</evidence>
<organism evidence="8 9">
    <name type="scientific">Neisseria musculi</name>
    <dbReference type="NCBI Taxonomy" id="1815583"/>
    <lineage>
        <taxon>Bacteria</taxon>
        <taxon>Pseudomonadati</taxon>
        <taxon>Pseudomonadota</taxon>
        <taxon>Betaproteobacteria</taxon>
        <taxon>Neisseriales</taxon>
        <taxon>Neisseriaceae</taxon>
        <taxon>Neisseria</taxon>
    </lineage>
</organism>
<keyword evidence="3 6" id="KW-0378">Hydrolase</keyword>
<comment type="catalytic activity">
    <reaction evidence="6">
        <text>S-adenosyl-L-homocysteine + H2O = S-(5-deoxy-D-ribos-5-yl)-L-homocysteine + adenine</text>
        <dbReference type="Rhea" id="RHEA:17805"/>
        <dbReference type="ChEBI" id="CHEBI:15377"/>
        <dbReference type="ChEBI" id="CHEBI:16708"/>
        <dbReference type="ChEBI" id="CHEBI:57856"/>
        <dbReference type="ChEBI" id="CHEBI:58195"/>
        <dbReference type="EC" id="3.2.2.9"/>
    </reaction>
</comment>
<dbReference type="GO" id="GO:0008930">
    <property type="term" value="F:methylthioadenosine nucleosidase activity"/>
    <property type="evidence" value="ECO:0007669"/>
    <property type="project" value="UniProtKB-UniRule"/>
</dbReference>
<dbReference type="CDD" id="cd09008">
    <property type="entry name" value="MTAN"/>
    <property type="match status" value="1"/>
</dbReference>
<feature type="binding site" evidence="6">
    <location>
        <begin position="181"/>
        <end position="182"/>
    </location>
    <ligand>
        <name>substrate</name>
    </ligand>
</feature>
<feature type="domain" description="Nucleoside phosphorylase" evidence="7">
    <location>
        <begin position="9"/>
        <end position="234"/>
    </location>
</feature>
<dbReference type="RefSeq" id="WP_187001526.1">
    <property type="nucleotide sequence ID" value="NZ_CP060414.2"/>
</dbReference>
<dbReference type="Gene3D" id="3.40.50.1580">
    <property type="entry name" value="Nucleoside phosphorylase domain"/>
    <property type="match status" value="1"/>
</dbReference>
<reference evidence="8" key="1">
    <citation type="submission" date="2024-06" db="EMBL/GenBank/DDBJ databases">
        <title>Complete Genome Sequence of mouse commensal type strain Neisseria musculi.</title>
        <authorList>
            <person name="Thapa E."/>
            <person name="Aluvathingal J."/>
            <person name="Nadendla S."/>
            <person name="Mehta A."/>
            <person name="Tettelin H."/>
            <person name="Weyand N.J."/>
        </authorList>
    </citation>
    <scope>NUCLEOTIDE SEQUENCE</scope>
    <source>
        <strain evidence="8">NW831</strain>
    </source>
</reference>
<dbReference type="FunFam" id="3.40.50.1580:FF:000001">
    <property type="entry name" value="MTA/SAH nucleosidase family protein"/>
    <property type="match status" value="1"/>
</dbReference>
<feature type="active site" description="Proton acceptor" evidence="6">
    <location>
        <position position="19"/>
    </location>
</feature>
<dbReference type="GO" id="GO:0005829">
    <property type="term" value="C:cytosol"/>
    <property type="evidence" value="ECO:0007669"/>
    <property type="project" value="TreeGrafter"/>
</dbReference>
<dbReference type="HAMAP" id="MF_01684">
    <property type="entry name" value="Salvage_MtnN"/>
    <property type="match status" value="1"/>
</dbReference>
<dbReference type="UniPathway" id="UPA00904">
    <property type="reaction ID" value="UER00871"/>
</dbReference>
<dbReference type="KEGG" id="nmus:H7A79_1359"/>
<dbReference type="GO" id="GO:0009164">
    <property type="term" value="P:nucleoside catabolic process"/>
    <property type="evidence" value="ECO:0007669"/>
    <property type="project" value="InterPro"/>
</dbReference>
<dbReference type="EC" id="3.2.2.9" evidence="6"/>
<dbReference type="NCBIfam" id="NF004079">
    <property type="entry name" value="PRK05584.1"/>
    <property type="match status" value="1"/>
</dbReference>
<evidence type="ECO:0000256" key="4">
    <source>
        <dbReference type="ARBA" id="ARBA00023167"/>
    </source>
</evidence>
<dbReference type="InterPro" id="IPR000845">
    <property type="entry name" value="Nucleoside_phosphorylase_d"/>
</dbReference>
<evidence type="ECO:0000313" key="9">
    <source>
        <dbReference type="Proteomes" id="UP000516412"/>
    </source>
</evidence>
<evidence type="ECO:0000256" key="2">
    <source>
        <dbReference type="ARBA" id="ARBA00022605"/>
    </source>
</evidence>
<comment type="catalytic activity">
    <reaction evidence="6">
        <text>S-methyl-5'-thioadenosine + H2O = 5-(methylsulfanyl)-D-ribose + adenine</text>
        <dbReference type="Rhea" id="RHEA:13617"/>
        <dbReference type="ChEBI" id="CHEBI:15377"/>
        <dbReference type="ChEBI" id="CHEBI:16708"/>
        <dbReference type="ChEBI" id="CHEBI:17509"/>
        <dbReference type="ChEBI" id="CHEBI:78440"/>
        <dbReference type="EC" id="3.2.2.9"/>
    </reaction>
</comment>
<gene>
    <name evidence="6 8" type="primary">mtnN</name>
    <name evidence="8" type="ORF">H7A79_1359</name>
</gene>
<dbReference type="AlphaFoldDB" id="A0A7H1M8J1"/>
<dbReference type="InterPro" id="IPR010049">
    <property type="entry name" value="MTA_SAH_Nsdase"/>
</dbReference>
<evidence type="ECO:0000256" key="6">
    <source>
        <dbReference type="HAMAP-Rule" id="MF_01684"/>
    </source>
</evidence>
<dbReference type="GO" id="GO:0019509">
    <property type="term" value="P:L-methionine salvage from methylthioadenosine"/>
    <property type="evidence" value="ECO:0007669"/>
    <property type="project" value="UniProtKB-UniRule"/>
</dbReference>
<dbReference type="GO" id="GO:0019284">
    <property type="term" value="P:L-methionine salvage from S-adenosylmethionine"/>
    <property type="evidence" value="ECO:0007669"/>
    <property type="project" value="TreeGrafter"/>
</dbReference>
<sequence>MTVKQTGGTVAVVGAMEQEIELLKNSMENAVTETFGRFTVYCGTLGGKKTVLALSGIGKANAAAVTAWVAGRFAPDCVINTGSAGGIGAGLKVGDVVVGTQVAHHDVDVTAFGYALGQVPQLPAVFESDAALAAAAVAAAAAFEGAAVHRGLIVSGDQFVHGGEKAAFIRRHFAGVQAVEMEAAAIAQTCFQLKVPFVVVRAVSDAADEQAGVSFDEFLKTASANSARMVMNLIGLL</sequence>
<feature type="binding site" evidence="6">
    <location>
        <position position="160"/>
    </location>
    <ligand>
        <name>substrate</name>
    </ligand>
</feature>
<comment type="catalytic activity">
    <reaction evidence="5">
        <text>5'-deoxyadenosine + H2O = 5-deoxy-D-ribose + adenine</text>
        <dbReference type="Rhea" id="RHEA:29859"/>
        <dbReference type="ChEBI" id="CHEBI:15377"/>
        <dbReference type="ChEBI" id="CHEBI:16708"/>
        <dbReference type="ChEBI" id="CHEBI:17319"/>
        <dbReference type="ChEBI" id="CHEBI:149540"/>
        <dbReference type="EC" id="3.2.2.9"/>
    </reaction>
    <physiologicalReaction direction="left-to-right" evidence="5">
        <dbReference type="Rhea" id="RHEA:29860"/>
    </physiologicalReaction>
</comment>
<proteinExistence type="inferred from homology"/>
<comment type="function">
    <text evidence="6">Catalyzes the irreversible cleavage of the glycosidic bond in both 5'-methylthioadenosine (MTA) and S-adenosylhomocysteine (SAH/AdoHcy) to adenine and the corresponding thioribose, 5'-methylthioribose and S-ribosylhomocysteine, respectively. Also cleaves 5'-deoxyadenosine, a toxic by-product of radical S-adenosylmethionine (SAM) enzymes, into 5-deoxyribose and adenine.</text>
</comment>
<dbReference type="InterPro" id="IPR035994">
    <property type="entry name" value="Nucleoside_phosphorylase_sf"/>
</dbReference>
<feature type="active site" description="Proton donor" evidence="6">
    <location>
        <position position="205"/>
    </location>
</feature>